<dbReference type="KEGG" id="vg:16194315"/>
<evidence type="ECO:0000256" key="2">
    <source>
        <dbReference type="SAM" id="Phobius"/>
    </source>
</evidence>
<accession>R4T8M4</accession>
<dbReference type="Gene3D" id="3.30.479.30">
    <property type="entry name" value="Band 7 domain"/>
    <property type="match status" value="1"/>
</dbReference>
<evidence type="ECO:0000259" key="3">
    <source>
        <dbReference type="SMART" id="SM00244"/>
    </source>
</evidence>
<dbReference type="SUPFAM" id="SSF117892">
    <property type="entry name" value="Band 7/SPFH domain"/>
    <property type="match status" value="1"/>
</dbReference>
<protein>
    <recommendedName>
        <fullName evidence="3">Band 7 domain-containing protein</fullName>
    </recommendedName>
</protein>
<keyword evidence="1" id="KW-0175">Coiled coil</keyword>
<gene>
    <name evidence="4" type="primary">81</name>
    <name evidence="4" type="ORF">HHTV2_81</name>
</gene>
<dbReference type="InterPro" id="IPR036013">
    <property type="entry name" value="Band_7/SPFH_dom_sf"/>
</dbReference>
<dbReference type="EMBL" id="KC292024">
    <property type="protein sequence ID" value="AGM11245.1"/>
    <property type="molecule type" value="Genomic_DNA"/>
</dbReference>
<feature type="transmembrane region" description="Helical" evidence="2">
    <location>
        <begin position="12"/>
        <end position="32"/>
    </location>
</feature>
<dbReference type="InterPro" id="IPR000163">
    <property type="entry name" value="Prohibitin"/>
</dbReference>
<proteinExistence type="predicted"/>
<dbReference type="CDD" id="cd03401">
    <property type="entry name" value="SPFH_prohibitin"/>
    <property type="match status" value="1"/>
</dbReference>
<dbReference type="GeneID" id="16194315"/>
<name>R4T8M4_9CAUD</name>
<sequence length="301" mass="33172">MSAEPDISWGRVASLALVPIVVLALIGGVMAYHQVPEGHAGVEKEWGAVTGTIDSPGATFKIPVAQSIQNVETRPRTYTMAQDIGEGNKKEADAVAVKTVNGSTVKVDITVRYRIDPERADQFVSEWNNEKQMEQRLIRPTIRTQLRDEASSLQTTGPGSIYTQEGRAALERTAIEALRDEFEGQPIILEAVQIRNIDLPDEIDETLDEKEQAKQQVEVEKQKVKQEEAKAEQKRIQAEADADVIRIKGEALRENEIVLKDRYIDALRNGETIYVVPDDGGAPVLLEASSQGNSTVTNADD</sequence>
<organism evidence="4 5">
    <name type="scientific">Haloarcula hispanica tailed virus 2</name>
    <dbReference type="NCBI Taxonomy" id="1273751"/>
    <lineage>
        <taxon>Viruses</taxon>
        <taxon>Duplodnaviria</taxon>
        <taxon>Heunggongvirae</taxon>
        <taxon>Uroviricota</taxon>
        <taxon>Caudoviricetes</taxon>
        <taxon>Saparoviridae</taxon>
        <taxon>Halohivirus</taxon>
        <taxon>Halohivirus suolae</taxon>
        <taxon>Halohivirus HHTV2</taxon>
    </lineage>
</organism>
<evidence type="ECO:0000313" key="5">
    <source>
        <dbReference type="Proteomes" id="UP000203112"/>
    </source>
</evidence>
<dbReference type="InterPro" id="IPR001107">
    <property type="entry name" value="Band_7"/>
</dbReference>
<keyword evidence="2" id="KW-0812">Transmembrane</keyword>
<dbReference type="RefSeq" id="YP_008060390.1">
    <property type="nucleotide sequence ID" value="NC_021340.1"/>
</dbReference>
<evidence type="ECO:0000256" key="1">
    <source>
        <dbReference type="SAM" id="Coils"/>
    </source>
</evidence>
<dbReference type="PANTHER" id="PTHR42911:SF2">
    <property type="entry name" value="PROHIBITIN FAMILY PROTEIN"/>
    <property type="match status" value="1"/>
</dbReference>
<dbReference type="Proteomes" id="UP000203112">
    <property type="component" value="Segment"/>
</dbReference>
<reference evidence="4 5" key="1">
    <citation type="submission" date="2012-12" db="EMBL/GenBank/DDBJ databases">
        <authorList>
            <person name="Sencilo A."/>
            <person name="Jacobs-Sera D."/>
            <person name="Russell D.A."/>
            <person name="Ko C."/>
            <person name="Atanasova N."/>
            <person name="Osterlund E."/>
            <person name="Oksanen H.M."/>
            <person name="Bamford D.H."/>
            <person name="Hatfull G.F."/>
            <person name="Roine E."/>
            <person name="Hendrix R.W."/>
        </authorList>
    </citation>
    <scope>NUCLEOTIDE SEQUENCE [LARGE SCALE GENOMIC DNA]</scope>
</reference>
<dbReference type="GO" id="GO:0016020">
    <property type="term" value="C:membrane"/>
    <property type="evidence" value="ECO:0007669"/>
    <property type="project" value="InterPro"/>
</dbReference>
<dbReference type="SMART" id="SM00244">
    <property type="entry name" value="PHB"/>
    <property type="match status" value="1"/>
</dbReference>
<keyword evidence="5" id="KW-1185">Reference proteome</keyword>
<dbReference type="PANTHER" id="PTHR42911">
    <property type="entry name" value="MODULATOR OF FTSH PROTEASE HFLC"/>
    <property type="match status" value="1"/>
</dbReference>
<dbReference type="Pfam" id="PF01145">
    <property type="entry name" value="Band_7"/>
    <property type="match status" value="1"/>
</dbReference>
<evidence type="ECO:0000313" key="4">
    <source>
        <dbReference type="EMBL" id="AGM11245.1"/>
    </source>
</evidence>
<keyword evidence="2" id="KW-0472">Membrane</keyword>
<feature type="domain" description="Band 7" evidence="3">
    <location>
        <begin position="30"/>
        <end position="211"/>
    </location>
</feature>
<keyword evidence="2" id="KW-1133">Transmembrane helix</keyword>
<feature type="coiled-coil region" evidence="1">
    <location>
        <begin position="203"/>
        <end position="241"/>
    </location>
</feature>